<dbReference type="InterPro" id="IPR005467">
    <property type="entry name" value="His_kinase_dom"/>
</dbReference>
<evidence type="ECO:0000259" key="7">
    <source>
        <dbReference type="PROSITE" id="PS50109"/>
    </source>
</evidence>
<accession>A0A4R4A6D8</accession>
<dbReference type="PANTHER" id="PTHR42878">
    <property type="entry name" value="TWO-COMPONENT HISTIDINE KINASE"/>
    <property type="match status" value="1"/>
</dbReference>
<proteinExistence type="predicted"/>
<evidence type="ECO:0000256" key="3">
    <source>
        <dbReference type="ARBA" id="ARBA00022553"/>
    </source>
</evidence>
<dbReference type="EC" id="2.7.13.3" evidence="2"/>
<dbReference type="Gene3D" id="3.30.450.20">
    <property type="entry name" value="PAS domain"/>
    <property type="match status" value="4"/>
</dbReference>
<dbReference type="PROSITE" id="PS50113">
    <property type="entry name" value="PAC"/>
    <property type="match status" value="1"/>
</dbReference>
<dbReference type="SMART" id="SM00387">
    <property type="entry name" value="HATPase_c"/>
    <property type="match status" value="1"/>
</dbReference>
<keyword evidence="4" id="KW-0808">Transferase</keyword>
<evidence type="ECO:0000259" key="9">
    <source>
        <dbReference type="PROSITE" id="PS50113"/>
    </source>
</evidence>
<dbReference type="InterPro" id="IPR003594">
    <property type="entry name" value="HATPase_dom"/>
</dbReference>
<dbReference type="InterPro" id="IPR036097">
    <property type="entry name" value="HisK_dim/P_sf"/>
</dbReference>
<dbReference type="InterPro" id="IPR000014">
    <property type="entry name" value="PAS"/>
</dbReference>
<dbReference type="Pfam" id="PF00512">
    <property type="entry name" value="HisKA"/>
    <property type="match status" value="1"/>
</dbReference>
<evidence type="ECO:0000256" key="1">
    <source>
        <dbReference type="ARBA" id="ARBA00000085"/>
    </source>
</evidence>
<keyword evidence="5" id="KW-0418">Kinase</keyword>
<dbReference type="GO" id="GO:0000156">
    <property type="term" value="F:phosphorelay response regulator activity"/>
    <property type="evidence" value="ECO:0007669"/>
    <property type="project" value="TreeGrafter"/>
</dbReference>
<name>A0A4R4A6D8_MARGR</name>
<dbReference type="SMART" id="SM00091">
    <property type="entry name" value="PAS"/>
    <property type="match status" value="4"/>
</dbReference>
<dbReference type="InterPro" id="IPR003661">
    <property type="entry name" value="HisK_dim/P_dom"/>
</dbReference>
<dbReference type="Pfam" id="PF13188">
    <property type="entry name" value="PAS_8"/>
    <property type="match status" value="1"/>
</dbReference>
<dbReference type="InterPro" id="IPR050351">
    <property type="entry name" value="BphY/WalK/GraS-like"/>
</dbReference>
<dbReference type="SUPFAM" id="SSF55785">
    <property type="entry name" value="PYP-like sensor domain (PAS domain)"/>
    <property type="match status" value="5"/>
</dbReference>
<dbReference type="CDD" id="cd00130">
    <property type="entry name" value="PAS"/>
    <property type="match status" value="3"/>
</dbReference>
<dbReference type="InterPro" id="IPR036890">
    <property type="entry name" value="HATPase_C_sf"/>
</dbReference>
<dbReference type="PROSITE" id="PS50109">
    <property type="entry name" value="HIS_KIN"/>
    <property type="match status" value="1"/>
</dbReference>
<dbReference type="InterPro" id="IPR000700">
    <property type="entry name" value="PAS-assoc_C"/>
</dbReference>
<evidence type="ECO:0000256" key="4">
    <source>
        <dbReference type="ARBA" id="ARBA00022679"/>
    </source>
</evidence>
<dbReference type="SMART" id="SM00388">
    <property type="entry name" value="HisKA"/>
    <property type="match status" value="1"/>
</dbReference>
<dbReference type="CDD" id="cd00082">
    <property type="entry name" value="HisKA"/>
    <property type="match status" value="1"/>
</dbReference>
<dbReference type="NCBIfam" id="TIGR00229">
    <property type="entry name" value="sensory_box"/>
    <property type="match status" value="4"/>
</dbReference>
<dbReference type="Pfam" id="PF08448">
    <property type="entry name" value="PAS_4"/>
    <property type="match status" value="2"/>
</dbReference>
<evidence type="ECO:0000313" key="10">
    <source>
        <dbReference type="EMBL" id="TCW34328.1"/>
    </source>
</evidence>
<dbReference type="Pfam" id="PF13426">
    <property type="entry name" value="PAS_9"/>
    <property type="match status" value="1"/>
</dbReference>
<comment type="caution">
    <text evidence="10">The sequence shown here is derived from an EMBL/GenBank/DDBJ whole genome shotgun (WGS) entry which is preliminary data.</text>
</comment>
<evidence type="ECO:0000256" key="5">
    <source>
        <dbReference type="ARBA" id="ARBA00022777"/>
    </source>
</evidence>
<dbReference type="InterPro" id="IPR035965">
    <property type="entry name" value="PAS-like_dom_sf"/>
</dbReference>
<dbReference type="PROSITE" id="PS50112">
    <property type="entry name" value="PAS"/>
    <property type="match status" value="3"/>
</dbReference>
<sequence length="860" mass="94363">MDNEPSSACCMDDGVGAVVVDEAGRICQVDADWSASLGLSVASLLGRTLDVLLDPPPSWELLSAPRPWRGKLRLRLGESGGRWFRAHLVPVLGAAGRMHCCTLMFEPLPPVPPNEGVEGGSRARLLESVADSASDAIVVARLEQLEVIYANRAAHLLFGCDPESRDMIGRAGGCFWPEDGLAMLEVLLPEALAGGWRGELRQRRLDGSEFLADATIFALPSPIGAPELVAGMLRDLSAGQRAERQRRLTHFALERSGDEVFLLDAEARFVYVNESMHETLGLSRERLLTMSVPDIDPLFPPQRLQEVFARLLEESSIRLETIHQRGDGSRFPVEILASHFVVDGEPYYSCIGRDISERVAAKRALEESREYLDTLIDVLPDALFAIDGEGVVTIWNRAIEQMSGVPREQVLGRAGRVYATAFYGEQRPMLIDMVSAAPEKCEEIMRCYDHVHRDGDVLLAQLHLPRVYGGRGAYVWGKAVPLRDTAGRVFGALEIIRDISELKEAERALRLSEARFRSVVSNTPVMIFEFDADGVFRLCEGSGLESLGLEPGALVGQSVAGFLGADSGVETHIARAIGGDKVQFTAALGRQVFETYFNPVRDPGTDSGVSVIGVAVDVTERTEREAELRQRTDELTRFTYTVSHDLKSPLVTIRTFLGFLERDIAAGDEARIAKDLGFVRKASERMTRLLDELLELSRIGRLVNDPTEFSLREVVDEVLELVAGRIVERGVEVTVSDAPAWILGDRPRLTEVFLNLIDNAVKFMGDQSAPRIEIGLERLDDALVVVVADNGKGIDPRHLHKVFGLFERLDLEGDGTGIGLALVQRIVEVHGGRIWAESPGPGQGARFCFTLAGLELRPAG</sequence>
<keyword evidence="3" id="KW-0597">Phosphoprotein</keyword>
<dbReference type="GO" id="GO:0007234">
    <property type="term" value="P:osmosensory signaling via phosphorelay pathway"/>
    <property type="evidence" value="ECO:0007669"/>
    <property type="project" value="TreeGrafter"/>
</dbReference>
<dbReference type="EMBL" id="SMDC01000011">
    <property type="protein sequence ID" value="TCW34328.1"/>
    <property type="molecule type" value="Genomic_DNA"/>
</dbReference>
<dbReference type="SUPFAM" id="SSF55874">
    <property type="entry name" value="ATPase domain of HSP90 chaperone/DNA topoisomerase II/histidine kinase"/>
    <property type="match status" value="1"/>
</dbReference>
<dbReference type="InterPro" id="IPR004358">
    <property type="entry name" value="Sig_transdc_His_kin-like_C"/>
</dbReference>
<feature type="domain" description="Histidine kinase" evidence="7">
    <location>
        <begin position="641"/>
        <end position="855"/>
    </location>
</feature>
<dbReference type="GO" id="GO:0000155">
    <property type="term" value="F:phosphorelay sensor kinase activity"/>
    <property type="evidence" value="ECO:0007669"/>
    <property type="project" value="InterPro"/>
</dbReference>
<dbReference type="RefSeq" id="WP_165913535.1">
    <property type="nucleotide sequence ID" value="NZ_NRRH01000010.1"/>
</dbReference>
<feature type="domain" description="PAC" evidence="9">
    <location>
        <begin position="458"/>
        <end position="511"/>
    </location>
</feature>
<dbReference type="Gene3D" id="1.10.287.130">
    <property type="match status" value="1"/>
</dbReference>
<comment type="catalytic activity">
    <reaction evidence="1">
        <text>ATP + protein L-histidine = ADP + protein N-phospho-L-histidine.</text>
        <dbReference type="EC" id="2.7.13.3"/>
    </reaction>
</comment>
<dbReference type="PANTHER" id="PTHR42878:SF15">
    <property type="entry name" value="BACTERIOPHYTOCHROME"/>
    <property type="match status" value="1"/>
</dbReference>
<dbReference type="SMART" id="SM00086">
    <property type="entry name" value="PAC"/>
    <property type="match status" value="2"/>
</dbReference>
<evidence type="ECO:0000256" key="2">
    <source>
        <dbReference type="ARBA" id="ARBA00012438"/>
    </source>
</evidence>
<organism evidence="10 11">
    <name type="scientific">Marichromatium gracile</name>
    <name type="common">Chromatium gracile</name>
    <dbReference type="NCBI Taxonomy" id="1048"/>
    <lineage>
        <taxon>Bacteria</taxon>
        <taxon>Pseudomonadati</taxon>
        <taxon>Pseudomonadota</taxon>
        <taxon>Gammaproteobacteria</taxon>
        <taxon>Chromatiales</taxon>
        <taxon>Chromatiaceae</taxon>
        <taxon>Marichromatium</taxon>
    </lineage>
</organism>
<dbReference type="GO" id="GO:0005886">
    <property type="term" value="C:plasma membrane"/>
    <property type="evidence" value="ECO:0007669"/>
    <property type="project" value="UniProtKB-ARBA"/>
</dbReference>
<dbReference type="SUPFAM" id="SSF47384">
    <property type="entry name" value="Homodimeric domain of signal transducing histidine kinase"/>
    <property type="match status" value="1"/>
</dbReference>
<dbReference type="Proteomes" id="UP000295247">
    <property type="component" value="Unassembled WGS sequence"/>
</dbReference>
<keyword evidence="6" id="KW-0472">Membrane</keyword>
<dbReference type="PRINTS" id="PR00344">
    <property type="entry name" value="BCTRLSENSOR"/>
</dbReference>
<dbReference type="InterPro" id="IPR013656">
    <property type="entry name" value="PAS_4"/>
</dbReference>
<dbReference type="InterPro" id="IPR001610">
    <property type="entry name" value="PAC"/>
</dbReference>
<evidence type="ECO:0000259" key="8">
    <source>
        <dbReference type="PROSITE" id="PS50112"/>
    </source>
</evidence>
<gene>
    <name evidence="10" type="ORF">EDC29_11143</name>
</gene>
<dbReference type="GO" id="GO:0030295">
    <property type="term" value="F:protein kinase activator activity"/>
    <property type="evidence" value="ECO:0007669"/>
    <property type="project" value="TreeGrafter"/>
</dbReference>
<dbReference type="AlphaFoldDB" id="A0A4R4A6D8"/>
<evidence type="ECO:0000256" key="6">
    <source>
        <dbReference type="ARBA" id="ARBA00023136"/>
    </source>
</evidence>
<evidence type="ECO:0000313" key="11">
    <source>
        <dbReference type="Proteomes" id="UP000295247"/>
    </source>
</evidence>
<dbReference type="Pfam" id="PF02518">
    <property type="entry name" value="HATPase_c"/>
    <property type="match status" value="1"/>
</dbReference>
<dbReference type="FunFam" id="3.30.565.10:FF:000006">
    <property type="entry name" value="Sensor histidine kinase WalK"/>
    <property type="match status" value="1"/>
</dbReference>
<protein>
    <recommendedName>
        <fullName evidence="2">histidine kinase</fullName>
        <ecNumber evidence="2">2.7.13.3</ecNumber>
    </recommendedName>
</protein>
<reference evidence="10 11" key="1">
    <citation type="submission" date="2019-03" db="EMBL/GenBank/DDBJ databases">
        <title>Genomic Encyclopedia of Type Strains, Phase IV (KMG-IV): sequencing the most valuable type-strain genomes for metagenomic binning, comparative biology and taxonomic classification.</title>
        <authorList>
            <person name="Goeker M."/>
        </authorList>
    </citation>
    <scope>NUCLEOTIDE SEQUENCE [LARGE SCALE GENOMIC DNA]</scope>
    <source>
        <strain evidence="10 11">DSM 203</strain>
    </source>
</reference>
<dbReference type="Gene3D" id="3.30.565.10">
    <property type="entry name" value="Histidine kinase-like ATPase, C-terminal domain"/>
    <property type="match status" value="1"/>
</dbReference>
<feature type="domain" description="PAS" evidence="8">
    <location>
        <begin position="368"/>
        <end position="413"/>
    </location>
</feature>
<feature type="domain" description="PAS" evidence="8">
    <location>
        <begin position="245"/>
        <end position="307"/>
    </location>
</feature>
<feature type="domain" description="PAS" evidence="8">
    <location>
        <begin position="512"/>
        <end position="558"/>
    </location>
</feature>